<organism evidence="3 4">
    <name type="scientific">Arthrobacter oryzae</name>
    <dbReference type="NCBI Taxonomy" id="409290"/>
    <lineage>
        <taxon>Bacteria</taxon>
        <taxon>Bacillati</taxon>
        <taxon>Actinomycetota</taxon>
        <taxon>Actinomycetes</taxon>
        <taxon>Micrococcales</taxon>
        <taxon>Micrococcaceae</taxon>
        <taxon>Arthrobacter</taxon>
    </lineage>
</organism>
<reference evidence="3 4" key="1">
    <citation type="submission" date="2018-10" db="EMBL/GenBank/DDBJ databases">
        <title>Genomic Encyclopedia of Type Strains, Phase IV (KMG-IV): sequencing the most valuable type-strain genomes for metagenomic binning, comparative biology and taxonomic classification.</title>
        <authorList>
            <person name="Goeker M."/>
        </authorList>
    </citation>
    <scope>NUCLEOTIDE SEQUENCE [LARGE SCALE GENOMIC DNA]</scope>
    <source>
        <strain evidence="3 4">DSM 25586</strain>
    </source>
</reference>
<proteinExistence type="predicted"/>
<keyword evidence="3" id="KW-0808">Transferase</keyword>
<dbReference type="Proteomes" id="UP000276055">
    <property type="component" value="Unassembled WGS sequence"/>
</dbReference>
<dbReference type="Pfam" id="PF13649">
    <property type="entry name" value="Methyltransf_25"/>
    <property type="match status" value="1"/>
</dbReference>
<dbReference type="EMBL" id="RBIR01000001">
    <property type="protein sequence ID" value="RKR30086.1"/>
    <property type="molecule type" value="Genomic_DNA"/>
</dbReference>
<gene>
    <name evidence="3" type="ORF">C8D78_0405</name>
</gene>
<name>A0A495FP38_9MICC</name>
<dbReference type="GO" id="GO:0032259">
    <property type="term" value="P:methylation"/>
    <property type="evidence" value="ECO:0007669"/>
    <property type="project" value="UniProtKB-KW"/>
</dbReference>
<dbReference type="OrthoDB" id="9805171at2"/>
<dbReference type="GO" id="GO:0008168">
    <property type="term" value="F:methyltransferase activity"/>
    <property type="evidence" value="ECO:0007669"/>
    <property type="project" value="UniProtKB-KW"/>
</dbReference>
<feature type="compositionally biased region" description="Basic and acidic residues" evidence="1">
    <location>
        <begin position="180"/>
        <end position="196"/>
    </location>
</feature>
<dbReference type="RefSeq" id="WP_120950189.1">
    <property type="nucleotide sequence ID" value="NZ_RBIR01000001.1"/>
</dbReference>
<accession>A0A495FP38</accession>
<evidence type="ECO:0000259" key="2">
    <source>
        <dbReference type="Pfam" id="PF13649"/>
    </source>
</evidence>
<feature type="region of interest" description="Disordered" evidence="1">
    <location>
        <begin position="171"/>
        <end position="196"/>
    </location>
</feature>
<keyword evidence="3" id="KW-0489">Methyltransferase</keyword>
<evidence type="ECO:0000313" key="4">
    <source>
        <dbReference type="Proteomes" id="UP000276055"/>
    </source>
</evidence>
<dbReference type="AlphaFoldDB" id="A0A495FP38"/>
<dbReference type="SUPFAM" id="SSF53335">
    <property type="entry name" value="S-adenosyl-L-methionine-dependent methyltransferases"/>
    <property type="match status" value="1"/>
</dbReference>
<evidence type="ECO:0000256" key="1">
    <source>
        <dbReference type="SAM" id="MobiDB-lite"/>
    </source>
</evidence>
<comment type="caution">
    <text evidence="3">The sequence shown here is derived from an EMBL/GenBank/DDBJ whole genome shotgun (WGS) entry which is preliminary data.</text>
</comment>
<protein>
    <submittedName>
        <fullName evidence="3">Methyltransferase family protein</fullName>
    </submittedName>
</protein>
<evidence type="ECO:0000313" key="3">
    <source>
        <dbReference type="EMBL" id="RKR30086.1"/>
    </source>
</evidence>
<dbReference type="Gene3D" id="3.40.50.150">
    <property type="entry name" value="Vaccinia Virus protein VP39"/>
    <property type="match status" value="1"/>
</dbReference>
<sequence>MIPESTNGSVRAAYNAVAASYARVLPDTSFEGLLDVEGVDLSEAMIAQARISHPRRRFKTGDLAALPYPDARFRGVLAWYSVIHTPPEHVPDIVTELARVTGPGAHVLLGCHAGTGQRAVDRAYGHDVALTVCLHDPADTARLLTRNGFTIAAQLTRQPRSNETHAQAFILARRTGQPPRGRDPRASDARPNRPLP</sequence>
<dbReference type="InterPro" id="IPR029063">
    <property type="entry name" value="SAM-dependent_MTases_sf"/>
</dbReference>
<feature type="domain" description="Methyltransferase" evidence="2">
    <location>
        <begin position="34"/>
        <end position="104"/>
    </location>
</feature>
<dbReference type="InterPro" id="IPR041698">
    <property type="entry name" value="Methyltransf_25"/>
</dbReference>